<dbReference type="Gene3D" id="1.10.510.10">
    <property type="entry name" value="Transferase(Phosphotransferase) domain 1"/>
    <property type="match status" value="1"/>
</dbReference>
<organism evidence="8 9">
    <name type="scientific">Artemisia annua</name>
    <name type="common">Sweet wormwood</name>
    <dbReference type="NCBI Taxonomy" id="35608"/>
    <lineage>
        <taxon>Eukaryota</taxon>
        <taxon>Viridiplantae</taxon>
        <taxon>Streptophyta</taxon>
        <taxon>Embryophyta</taxon>
        <taxon>Tracheophyta</taxon>
        <taxon>Spermatophyta</taxon>
        <taxon>Magnoliopsida</taxon>
        <taxon>eudicotyledons</taxon>
        <taxon>Gunneridae</taxon>
        <taxon>Pentapetalae</taxon>
        <taxon>asterids</taxon>
        <taxon>campanulids</taxon>
        <taxon>Asterales</taxon>
        <taxon>Asteraceae</taxon>
        <taxon>Asteroideae</taxon>
        <taxon>Anthemideae</taxon>
        <taxon>Artemisiinae</taxon>
        <taxon>Artemisia</taxon>
    </lineage>
</organism>
<dbReference type="Proteomes" id="UP000245207">
    <property type="component" value="Unassembled WGS sequence"/>
</dbReference>
<accession>A0A2U1P123</accession>
<evidence type="ECO:0000313" key="9">
    <source>
        <dbReference type="Proteomes" id="UP000245207"/>
    </source>
</evidence>
<evidence type="ECO:0000256" key="1">
    <source>
        <dbReference type="ARBA" id="ARBA00012425"/>
    </source>
</evidence>
<evidence type="ECO:0000313" key="8">
    <source>
        <dbReference type="EMBL" id="PWA79473.1"/>
    </source>
</evidence>
<dbReference type="InterPro" id="IPR050108">
    <property type="entry name" value="CDK"/>
</dbReference>
<keyword evidence="5 8" id="KW-0418">Kinase</keyword>
<dbReference type="Pfam" id="PF00069">
    <property type="entry name" value="Pkinase"/>
    <property type="match status" value="1"/>
</dbReference>
<dbReference type="GO" id="GO:0004693">
    <property type="term" value="F:cyclin-dependent protein serine/threonine kinase activity"/>
    <property type="evidence" value="ECO:0007669"/>
    <property type="project" value="UniProtKB-EC"/>
</dbReference>
<dbReference type="EC" id="2.7.11.22" evidence="1"/>
<dbReference type="Gene3D" id="3.30.200.20">
    <property type="entry name" value="Phosphorylase Kinase, domain 1"/>
    <property type="match status" value="1"/>
</dbReference>
<dbReference type="AlphaFoldDB" id="A0A2U1P123"/>
<proteinExistence type="predicted"/>
<gene>
    <name evidence="8" type="ORF">CTI12_AA206040</name>
</gene>
<reference evidence="8 9" key="1">
    <citation type="journal article" date="2018" name="Mol. Plant">
        <title>The genome of Artemisia annua provides insight into the evolution of Asteraceae family and artemisinin biosynthesis.</title>
        <authorList>
            <person name="Shen Q."/>
            <person name="Zhang L."/>
            <person name="Liao Z."/>
            <person name="Wang S."/>
            <person name="Yan T."/>
            <person name="Shi P."/>
            <person name="Liu M."/>
            <person name="Fu X."/>
            <person name="Pan Q."/>
            <person name="Wang Y."/>
            <person name="Lv Z."/>
            <person name="Lu X."/>
            <person name="Zhang F."/>
            <person name="Jiang W."/>
            <person name="Ma Y."/>
            <person name="Chen M."/>
            <person name="Hao X."/>
            <person name="Li L."/>
            <person name="Tang Y."/>
            <person name="Lv G."/>
            <person name="Zhou Y."/>
            <person name="Sun X."/>
            <person name="Brodelius P.E."/>
            <person name="Rose J.K.C."/>
            <person name="Tang K."/>
        </authorList>
    </citation>
    <scope>NUCLEOTIDE SEQUENCE [LARGE SCALE GENOMIC DNA]</scope>
    <source>
        <strain evidence="9">cv. Huhao1</strain>
        <tissue evidence="8">Leaf</tissue>
    </source>
</reference>
<dbReference type="GO" id="GO:0000082">
    <property type="term" value="P:G1/S transition of mitotic cell cycle"/>
    <property type="evidence" value="ECO:0007669"/>
    <property type="project" value="TreeGrafter"/>
</dbReference>
<evidence type="ECO:0000256" key="5">
    <source>
        <dbReference type="ARBA" id="ARBA00022777"/>
    </source>
</evidence>
<dbReference type="PANTHER" id="PTHR24056:SF254">
    <property type="entry name" value="CYCLIN-DEPENDENT KINASE 2"/>
    <property type="match status" value="1"/>
</dbReference>
<dbReference type="OrthoDB" id="1732493at2759"/>
<protein>
    <recommendedName>
        <fullName evidence="1">cyclin-dependent kinase</fullName>
        <ecNumber evidence="1">2.7.11.22</ecNumber>
    </recommendedName>
</protein>
<evidence type="ECO:0000256" key="4">
    <source>
        <dbReference type="ARBA" id="ARBA00022741"/>
    </source>
</evidence>
<dbReference type="STRING" id="35608.A0A2U1P123"/>
<keyword evidence="6" id="KW-0067">ATP-binding</keyword>
<dbReference type="PROSITE" id="PS50011">
    <property type="entry name" value="PROTEIN_KINASE_DOM"/>
    <property type="match status" value="1"/>
</dbReference>
<dbReference type="GO" id="GO:0005524">
    <property type="term" value="F:ATP binding"/>
    <property type="evidence" value="ECO:0007669"/>
    <property type="project" value="UniProtKB-KW"/>
</dbReference>
<evidence type="ECO:0000256" key="2">
    <source>
        <dbReference type="ARBA" id="ARBA00022527"/>
    </source>
</evidence>
<dbReference type="InterPro" id="IPR000719">
    <property type="entry name" value="Prot_kinase_dom"/>
</dbReference>
<dbReference type="GO" id="GO:0007165">
    <property type="term" value="P:signal transduction"/>
    <property type="evidence" value="ECO:0007669"/>
    <property type="project" value="TreeGrafter"/>
</dbReference>
<evidence type="ECO:0000256" key="3">
    <source>
        <dbReference type="ARBA" id="ARBA00022679"/>
    </source>
</evidence>
<feature type="domain" description="Protein kinase" evidence="7">
    <location>
        <begin position="1"/>
        <end position="106"/>
    </location>
</feature>
<evidence type="ECO:0000256" key="6">
    <source>
        <dbReference type="ARBA" id="ARBA00022840"/>
    </source>
</evidence>
<dbReference type="GO" id="GO:0010389">
    <property type="term" value="P:regulation of G2/M transition of mitotic cell cycle"/>
    <property type="evidence" value="ECO:0007669"/>
    <property type="project" value="TreeGrafter"/>
</dbReference>
<dbReference type="GO" id="GO:0005634">
    <property type="term" value="C:nucleus"/>
    <property type="evidence" value="ECO:0007669"/>
    <property type="project" value="TreeGrafter"/>
</dbReference>
<dbReference type="GO" id="GO:0005737">
    <property type="term" value="C:cytoplasm"/>
    <property type="evidence" value="ECO:0007669"/>
    <property type="project" value="TreeGrafter"/>
</dbReference>
<dbReference type="SUPFAM" id="SSF56112">
    <property type="entry name" value="Protein kinase-like (PK-like)"/>
    <property type="match status" value="1"/>
</dbReference>
<dbReference type="EMBL" id="PKPP01001849">
    <property type="protein sequence ID" value="PWA79473.1"/>
    <property type="molecule type" value="Genomic_DNA"/>
</dbReference>
<name>A0A2U1P123_ARTAN</name>
<evidence type="ECO:0000259" key="7">
    <source>
        <dbReference type="PROSITE" id="PS50011"/>
    </source>
</evidence>
<keyword evidence="2" id="KW-0723">Serine/threonine-protein kinase</keyword>
<sequence>MVKERIPPTALREISLLPMLSDSIYIVRLICVQQIYHNGKPLLYLVFEYLDTDLKNFIDMHRVAHCHGHDVLHRDLKPQDLLADKDKGILKSVDIGLGCTFTVPLK</sequence>
<comment type="caution">
    <text evidence="8">The sequence shown here is derived from an EMBL/GenBank/DDBJ whole genome shotgun (WGS) entry which is preliminary data.</text>
</comment>
<dbReference type="GO" id="GO:0030332">
    <property type="term" value="F:cyclin binding"/>
    <property type="evidence" value="ECO:0007669"/>
    <property type="project" value="TreeGrafter"/>
</dbReference>
<dbReference type="GO" id="GO:0010468">
    <property type="term" value="P:regulation of gene expression"/>
    <property type="evidence" value="ECO:0007669"/>
    <property type="project" value="TreeGrafter"/>
</dbReference>
<dbReference type="GO" id="GO:0000307">
    <property type="term" value="C:cyclin-dependent protein kinase holoenzyme complex"/>
    <property type="evidence" value="ECO:0007669"/>
    <property type="project" value="TreeGrafter"/>
</dbReference>
<dbReference type="PANTHER" id="PTHR24056">
    <property type="entry name" value="CELL DIVISION PROTEIN KINASE"/>
    <property type="match status" value="1"/>
</dbReference>
<keyword evidence="4" id="KW-0547">Nucleotide-binding</keyword>
<keyword evidence="3" id="KW-0808">Transferase</keyword>
<dbReference type="InterPro" id="IPR011009">
    <property type="entry name" value="Kinase-like_dom_sf"/>
</dbReference>
<keyword evidence="9" id="KW-1185">Reference proteome</keyword>